<evidence type="ECO:0000313" key="2">
    <source>
        <dbReference type="Proteomes" id="UP001057738"/>
    </source>
</evidence>
<dbReference type="GeneID" id="95575352"/>
<name>A0ABY5PXR4_9ACTN</name>
<reference evidence="1" key="1">
    <citation type="submission" date="2022-08" db="EMBL/GenBank/DDBJ databases">
        <authorList>
            <person name="Tian L."/>
        </authorList>
    </citation>
    <scope>NUCLEOTIDE SEQUENCE</scope>
    <source>
        <strain evidence="1">CM253</strain>
    </source>
</reference>
<evidence type="ECO:0000313" key="1">
    <source>
        <dbReference type="EMBL" id="UUY48896.1"/>
    </source>
</evidence>
<dbReference type="Proteomes" id="UP001057738">
    <property type="component" value="Chromosome"/>
</dbReference>
<keyword evidence="2" id="KW-1185">Reference proteome</keyword>
<accession>A0ABY5PXR4</accession>
<sequence>MHGETGATEEALESMEAAASIAMAPAWPLPWGASEQAHPADNC</sequence>
<organism evidence="1 2">
    <name type="scientific">Streptomyces yangpuensis</name>
    <dbReference type="NCBI Taxonomy" id="1648182"/>
    <lineage>
        <taxon>Bacteria</taxon>
        <taxon>Bacillati</taxon>
        <taxon>Actinomycetota</taxon>
        <taxon>Actinomycetes</taxon>
        <taxon>Kitasatosporales</taxon>
        <taxon>Streptomycetaceae</taxon>
        <taxon>Streptomyces</taxon>
    </lineage>
</organism>
<gene>
    <name evidence="1" type="ORF">NRK68_17855</name>
</gene>
<protein>
    <submittedName>
        <fullName evidence="1">Uncharacterized protein</fullName>
    </submittedName>
</protein>
<dbReference type="EMBL" id="CP102514">
    <property type="protein sequence ID" value="UUY48896.1"/>
    <property type="molecule type" value="Genomic_DNA"/>
</dbReference>
<dbReference type="RefSeq" id="WP_257856202.1">
    <property type="nucleotide sequence ID" value="NZ_CP102514.1"/>
</dbReference>
<proteinExistence type="predicted"/>